<feature type="binding site" evidence="13">
    <location>
        <position position="10"/>
    </location>
    <ligand>
        <name>Mg(2+)</name>
        <dbReference type="ChEBI" id="CHEBI:18420"/>
    </ligand>
</feature>
<dbReference type="OrthoDB" id="9781367at2"/>
<dbReference type="NCBIfam" id="NF006506">
    <property type="entry name" value="PRK08942.1"/>
    <property type="match status" value="1"/>
</dbReference>
<evidence type="ECO:0000256" key="3">
    <source>
        <dbReference type="ARBA" id="ARBA00022723"/>
    </source>
</evidence>
<feature type="binding site" evidence="13">
    <location>
        <position position="133"/>
    </location>
    <ligand>
        <name>Mg(2+)</name>
        <dbReference type="ChEBI" id="CHEBI:18420"/>
    </ligand>
</feature>
<dbReference type="EMBL" id="CP020465">
    <property type="protein sequence ID" value="ASP47378.1"/>
    <property type="molecule type" value="Genomic_DNA"/>
</dbReference>
<feature type="active site" description="Nucleophile" evidence="10">
    <location>
        <position position="8"/>
    </location>
</feature>
<dbReference type="CDD" id="cd07503">
    <property type="entry name" value="HAD_HisB-N"/>
    <property type="match status" value="1"/>
</dbReference>
<feature type="binding site" evidence="13">
    <location>
        <position position="8"/>
    </location>
    <ligand>
        <name>Mg(2+)</name>
        <dbReference type="ChEBI" id="CHEBI:18420"/>
    </ligand>
</feature>
<feature type="binding site" evidence="13">
    <location>
        <position position="134"/>
    </location>
    <ligand>
        <name>Mg(2+)</name>
        <dbReference type="ChEBI" id="CHEBI:18420"/>
    </ligand>
</feature>
<feature type="binding site" evidence="11">
    <location>
        <begin position="16"/>
        <end position="19"/>
    </location>
    <ligand>
        <name>substrate</name>
    </ligand>
</feature>
<evidence type="ECO:0000256" key="1">
    <source>
        <dbReference type="ARBA" id="ARBA00004496"/>
    </source>
</evidence>
<dbReference type="AlphaFoldDB" id="A0A222G643"/>
<feature type="binding site" evidence="13">
    <location>
        <position position="104"/>
    </location>
    <ligand>
        <name>Zn(2+)</name>
        <dbReference type="ChEBI" id="CHEBI:29105"/>
    </ligand>
</feature>
<dbReference type="NCBIfam" id="TIGR01662">
    <property type="entry name" value="HAD-SF-IIIA"/>
    <property type="match status" value="1"/>
</dbReference>
<proteinExistence type="inferred from homology"/>
<comment type="cofactor">
    <cofactor evidence="13">
        <name>Zn(2+)</name>
        <dbReference type="ChEBI" id="CHEBI:29105"/>
    </cofactor>
</comment>
<evidence type="ECO:0000256" key="10">
    <source>
        <dbReference type="PIRSR" id="PIRSR004682-1"/>
    </source>
</evidence>
<dbReference type="KEGG" id="cber:B5D82_06130"/>
<dbReference type="GO" id="GO:0016791">
    <property type="term" value="F:phosphatase activity"/>
    <property type="evidence" value="ECO:0007669"/>
    <property type="project" value="InterPro"/>
</dbReference>
<keyword evidence="5 13" id="KW-0862">Zinc</keyword>
<keyword evidence="6 9" id="KW-0119">Carbohydrate metabolism</keyword>
<dbReference type="NCBIfam" id="TIGR01656">
    <property type="entry name" value="Histidinol-ppas"/>
    <property type="match status" value="1"/>
</dbReference>
<evidence type="ECO:0000256" key="6">
    <source>
        <dbReference type="ARBA" id="ARBA00023277"/>
    </source>
</evidence>
<reference evidence="14 15" key="1">
    <citation type="submission" date="2017-08" db="EMBL/GenBank/DDBJ databases">
        <title>Complete genome of Colwellia sp. NB097-1, a psychrophile bacterium ioslated from Bering Sea.</title>
        <authorList>
            <person name="Chen X."/>
        </authorList>
    </citation>
    <scope>NUCLEOTIDE SEQUENCE [LARGE SCALE GENOMIC DNA]</scope>
    <source>
        <strain evidence="14 15">NB097-1</strain>
    </source>
</reference>
<feature type="binding site" evidence="11">
    <location>
        <begin position="50"/>
        <end position="53"/>
    </location>
    <ligand>
        <name>substrate</name>
    </ligand>
</feature>
<evidence type="ECO:0000256" key="12">
    <source>
        <dbReference type="PIRSR" id="PIRSR004682-3"/>
    </source>
</evidence>
<gene>
    <name evidence="14" type="ORF">B5D82_06130</name>
</gene>
<feature type="active site" description="Proton donor" evidence="10">
    <location>
        <position position="10"/>
    </location>
</feature>
<protein>
    <recommendedName>
        <fullName evidence="7 9">D,D-heptose 1,7-bisphosphate phosphatase</fullName>
        <ecNumber evidence="9">3.1.3.-</ecNumber>
    </recommendedName>
</protein>
<evidence type="ECO:0000313" key="14">
    <source>
        <dbReference type="EMBL" id="ASP47378.1"/>
    </source>
</evidence>
<dbReference type="PIRSF" id="PIRSF004682">
    <property type="entry name" value="GmhB"/>
    <property type="match status" value="1"/>
</dbReference>
<dbReference type="GO" id="GO:0005975">
    <property type="term" value="P:carbohydrate metabolic process"/>
    <property type="evidence" value="ECO:0007669"/>
    <property type="project" value="InterPro"/>
</dbReference>
<comment type="subcellular location">
    <subcellularLocation>
        <location evidence="1 9">Cytoplasm</location>
    </subcellularLocation>
</comment>
<evidence type="ECO:0000256" key="7">
    <source>
        <dbReference type="ARBA" id="ARBA00031828"/>
    </source>
</evidence>
<evidence type="ECO:0000256" key="4">
    <source>
        <dbReference type="ARBA" id="ARBA00022801"/>
    </source>
</evidence>
<dbReference type="Pfam" id="PF13242">
    <property type="entry name" value="Hydrolase_like"/>
    <property type="match status" value="1"/>
</dbReference>
<dbReference type="FunFam" id="3.40.50.1000:FF:000037">
    <property type="entry name" value="D,D-heptose 1,7-bisphosphate phosphatase"/>
    <property type="match status" value="1"/>
</dbReference>
<dbReference type="InterPro" id="IPR023214">
    <property type="entry name" value="HAD_sf"/>
</dbReference>
<comment type="cofactor">
    <cofactor evidence="13">
        <name>Mg(2+)</name>
        <dbReference type="ChEBI" id="CHEBI:18420"/>
    </cofactor>
</comment>
<dbReference type="InterPro" id="IPR006549">
    <property type="entry name" value="HAD-SF_hydro_IIIA"/>
</dbReference>
<dbReference type="PANTHER" id="PTHR42891">
    <property type="entry name" value="D-GLYCERO-BETA-D-MANNO-HEPTOSE-1,7-BISPHOSPHATE 7-PHOSPHATASE"/>
    <property type="match status" value="1"/>
</dbReference>
<feature type="site" description="Stabilizes the phosphoryl group" evidence="12">
    <location>
        <position position="108"/>
    </location>
</feature>
<feature type="binding site" evidence="13">
    <location>
        <position position="91"/>
    </location>
    <ligand>
        <name>Zn(2+)</name>
        <dbReference type="ChEBI" id="CHEBI:29105"/>
    </ligand>
</feature>
<feature type="binding site" evidence="11">
    <location>
        <position position="134"/>
    </location>
    <ligand>
        <name>substrate</name>
    </ligand>
</feature>
<dbReference type="InterPro" id="IPR006543">
    <property type="entry name" value="Histidinol-phos"/>
</dbReference>
<comment type="similarity">
    <text evidence="8 9">Belongs to the gmhB family.</text>
</comment>
<keyword evidence="3 13" id="KW-0479">Metal-binding</keyword>
<evidence type="ECO:0000256" key="2">
    <source>
        <dbReference type="ARBA" id="ARBA00022490"/>
    </source>
</evidence>
<evidence type="ECO:0000313" key="15">
    <source>
        <dbReference type="Proteomes" id="UP000202259"/>
    </source>
</evidence>
<evidence type="ECO:0000256" key="9">
    <source>
        <dbReference type="PIRNR" id="PIRNR004682"/>
    </source>
</evidence>
<evidence type="ECO:0000256" key="5">
    <source>
        <dbReference type="ARBA" id="ARBA00022833"/>
    </source>
</evidence>
<feature type="binding site" evidence="13">
    <location>
        <position position="106"/>
    </location>
    <ligand>
        <name>Zn(2+)</name>
        <dbReference type="ChEBI" id="CHEBI:29105"/>
    </ligand>
</feature>
<dbReference type="Proteomes" id="UP000202259">
    <property type="component" value="Chromosome"/>
</dbReference>
<accession>A0A222G643</accession>
<dbReference type="EC" id="3.1.3.-" evidence="9"/>
<keyword evidence="4 9" id="KW-0378">Hydrolase</keyword>
<evidence type="ECO:0000256" key="13">
    <source>
        <dbReference type="PIRSR" id="PIRSR004682-4"/>
    </source>
</evidence>
<feature type="binding site" evidence="11">
    <location>
        <begin position="8"/>
        <end position="10"/>
    </location>
    <ligand>
        <name>substrate</name>
    </ligand>
</feature>
<keyword evidence="15" id="KW-1185">Reference proteome</keyword>
<dbReference type="GO" id="GO:0005737">
    <property type="term" value="C:cytoplasm"/>
    <property type="evidence" value="ECO:0007669"/>
    <property type="project" value="UniProtKB-SubCell"/>
</dbReference>
<dbReference type="Gene3D" id="3.40.50.1000">
    <property type="entry name" value="HAD superfamily/HAD-like"/>
    <property type="match status" value="1"/>
</dbReference>
<dbReference type="InterPro" id="IPR036412">
    <property type="entry name" value="HAD-like_sf"/>
</dbReference>
<dbReference type="SUPFAM" id="SSF56784">
    <property type="entry name" value="HAD-like"/>
    <property type="match status" value="1"/>
</dbReference>
<sequence length="182" mass="20435">MDKALFLDRDGIINVDHGYVHKIEDFEFVDGIFDLCQLAAAKGYKIFVITNQAGIARGYYDKPTFEALSQWMVEEFATQGITIAKVYYCPHHPTKGVNEFVMPCTCRKPEPGMIMQAQKEFSISLAQSIFIGDKVSDMQAAANAGIKSRILVDSRYTNESPVEQIEGVIRVNKLNQASQFIK</sequence>
<dbReference type="PANTHER" id="PTHR42891:SF1">
    <property type="entry name" value="D-GLYCERO-BETA-D-MANNO-HEPTOSE-1,7-BISPHOSPHATE 7-PHOSPHATASE"/>
    <property type="match status" value="1"/>
</dbReference>
<keyword evidence="13" id="KW-0460">Magnesium</keyword>
<dbReference type="InterPro" id="IPR004446">
    <property type="entry name" value="Heptose_bisP_phosphatase"/>
</dbReference>
<evidence type="ECO:0000256" key="11">
    <source>
        <dbReference type="PIRSR" id="PIRSR004682-2"/>
    </source>
</evidence>
<evidence type="ECO:0000256" key="8">
    <source>
        <dbReference type="ARBA" id="ARBA00061616"/>
    </source>
</evidence>
<feature type="site" description="Contributes to substrate recognition" evidence="12">
    <location>
        <position position="107"/>
    </location>
</feature>
<name>A0A222G643_9GAMM</name>
<dbReference type="NCBIfam" id="TIGR00213">
    <property type="entry name" value="GmhB_yaeD"/>
    <property type="match status" value="1"/>
</dbReference>
<feature type="binding site" evidence="11">
    <location>
        <begin position="107"/>
        <end position="108"/>
    </location>
    <ligand>
        <name>substrate</name>
    </ligand>
</feature>
<dbReference type="GO" id="GO:0046872">
    <property type="term" value="F:metal ion binding"/>
    <property type="evidence" value="ECO:0007669"/>
    <property type="project" value="UniProtKB-KW"/>
</dbReference>
<organism evidence="14 15">
    <name type="scientific">Cognaticolwellia beringensis</name>
    <dbReference type="NCBI Taxonomy" id="1967665"/>
    <lineage>
        <taxon>Bacteria</taxon>
        <taxon>Pseudomonadati</taxon>
        <taxon>Pseudomonadota</taxon>
        <taxon>Gammaproteobacteria</taxon>
        <taxon>Alteromonadales</taxon>
        <taxon>Colwelliaceae</taxon>
        <taxon>Cognaticolwellia</taxon>
    </lineage>
</organism>
<keyword evidence="2 9" id="KW-0963">Cytoplasm</keyword>
<feature type="binding site" evidence="13">
    <location>
        <position position="89"/>
    </location>
    <ligand>
        <name>Zn(2+)</name>
        <dbReference type="ChEBI" id="CHEBI:29105"/>
    </ligand>
</feature>
<feature type="site" description="Stabilizes the phosphoryl group" evidence="12">
    <location>
        <position position="50"/>
    </location>
</feature>